<proteinExistence type="predicted"/>
<gene>
    <name evidence="1" type="ORF">rCG_62216</name>
</gene>
<protein>
    <submittedName>
        <fullName evidence="1">RCG62216</fullName>
    </submittedName>
</protein>
<dbReference type="EMBL" id="CH473947">
    <property type="protein sequence ID" value="EDM03058.1"/>
    <property type="molecule type" value="Genomic_DNA"/>
</dbReference>
<evidence type="ECO:0000313" key="2">
    <source>
        <dbReference type="Proteomes" id="UP000234681"/>
    </source>
</evidence>
<organism evidence="1 2">
    <name type="scientific">Rattus norvegicus</name>
    <name type="common">Rat</name>
    <dbReference type="NCBI Taxonomy" id="10116"/>
    <lineage>
        <taxon>Eukaryota</taxon>
        <taxon>Metazoa</taxon>
        <taxon>Chordata</taxon>
        <taxon>Craniata</taxon>
        <taxon>Vertebrata</taxon>
        <taxon>Euteleostomi</taxon>
        <taxon>Mammalia</taxon>
        <taxon>Eutheria</taxon>
        <taxon>Euarchontoglires</taxon>
        <taxon>Glires</taxon>
        <taxon>Rodentia</taxon>
        <taxon>Myomorpha</taxon>
        <taxon>Muroidea</taxon>
        <taxon>Muridae</taxon>
        <taxon>Murinae</taxon>
        <taxon>Rattus</taxon>
    </lineage>
</organism>
<accession>A6HAK3</accession>
<name>A6HAK3_RAT</name>
<sequence>MLIFALPQAVRNLCSSPWVHTCTLFDINTLNDIQCISVSCQVGATLVMLEVDARR</sequence>
<evidence type="ECO:0000313" key="1">
    <source>
        <dbReference type="EMBL" id="EDM03058.1"/>
    </source>
</evidence>
<reference evidence="2" key="1">
    <citation type="submission" date="2005-09" db="EMBL/GenBank/DDBJ databases">
        <authorList>
            <person name="Mural R.J."/>
            <person name="Li P.W."/>
            <person name="Adams M.D."/>
            <person name="Amanatides P.G."/>
            <person name="Baden-Tillson H."/>
            <person name="Barnstead M."/>
            <person name="Chin S.H."/>
            <person name="Dew I."/>
            <person name="Evans C.A."/>
            <person name="Ferriera S."/>
            <person name="Flanigan M."/>
            <person name="Fosler C."/>
            <person name="Glodek A."/>
            <person name="Gu Z."/>
            <person name="Holt R.A."/>
            <person name="Jennings D."/>
            <person name="Kraft C.L."/>
            <person name="Lu F."/>
            <person name="Nguyen T."/>
            <person name="Nusskern D.R."/>
            <person name="Pfannkoch C.M."/>
            <person name="Sitter C."/>
            <person name="Sutton G.G."/>
            <person name="Venter J.C."/>
            <person name="Wang Z."/>
            <person name="Woodage T."/>
            <person name="Zheng X.H."/>
            <person name="Zhong F."/>
        </authorList>
    </citation>
    <scope>NUCLEOTIDE SEQUENCE [LARGE SCALE GENOMIC DNA]</scope>
    <source>
        <strain>BN</strain>
        <strain evidence="2">Sprague-Dawley</strain>
    </source>
</reference>
<dbReference type="Proteomes" id="UP000234681">
    <property type="component" value="Chromosome 6"/>
</dbReference>
<dbReference type="AlphaFoldDB" id="A6HAK3"/>